<organism evidence="1">
    <name type="scientific">marine sediment metagenome</name>
    <dbReference type="NCBI Taxonomy" id="412755"/>
    <lineage>
        <taxon>unclassified sequences</taxon>
        <taxon>metagenomes</taxon>
        <taxon>ecological metagenomes</taxon>
    </lineage>
</organism>
<protein>
    <submittedName>
        <fullName evidence="1">Uncharacterized protein</fullName>
    </submittedName>
</protein>
<sequence length="37" mass="4128">MLVGPLDQSVEALDQFNYCMLQIDVALLVGLKELYQG</sequence>
<evidence type="ECO:0000313" key="1">
    <source>
        <dbReference type="EMBL" id="GAI04721.1"/>
    </source>
</evidence>
<accession>X1LFT7</accession>
<name>X1LFT7_9ZZZZ</name>
<gene>
    <name evidence="1" type="ORF">S06H3_10065</name>
</gene>
<reference evidence="1" key="1">
    <citation type="journal article" date="2014" name="Front. Microbiol.">
        <title>High frequency of phylogenetically diverse reductive dehalogenase-homologous genes in deep subseafloor sedimentary metagenomes.</title>
        <authorList>
            <person name="Kawai M."/>
            <person name="Futagami T."/>
            <person name="Toyoda A."/>
            <person name="Takaki Y."/>
            <person name="Nishi S."/>
            <person name="Hori S."/>
            <person name="Arai W."/>
            <person name="Tsubouchi T."/>
            <person name="Morono Y."/>
            <person name="Uchiyama I."/>
            <person name="Ito T."/>
            <person name="Fujiyama A."/>
            <person name="Inagaki F."/>
            <person name="Takami H."/>
        </authorList>
    </citation>
    <scope>NUCLEOTIDE SEQUENCE</scope>
    <source>
        <strain evidence="1">Expedition CK06-06</strain>
    </source>
</reference>
<feature type="non-terminal residue" evidence="1">
    <location>
        <position position="37"/>
    </location>
</feature>
<dbReference type="AlphaFoldDB" id="X1LFT7"/>
<comment type="caution">
    <text evidence="1">The sequence shown here is derived from an EMBL/GenBank/DDBJ whole genome shotgun (WGS) entry which is preliminary data.</text>
</comment>
<proteinExistence type="predicted"/>
<dbReference type="EMBL" id="BARV01004582">
    <property type="protein sequence ID" value="GAI04721.1"/>
    <property type="molecule type" value="Genomic_DNA"/>
</dbReference>